<evidence type="ECO:0000313" key="1">
    <source>
        <dbReference type="EMBL" id="AEH24959.1"/>
    </source>
</evidence>
<name>F8AFC5_PYRYC</name>
<sequence length="284" mass="33172">MREFFNYLSEYTWKTMKRMSYEGIKELLIDFAKKEGIDLEKIAKMKGIDLDFNTATELTKVILGEELKSLVSPLYISDPPTWTIDNIYDYYGNKITNKRRDPATLYFRSGYFVGTYASAILYDGTVYTFIWTTYRDRFSVKDWILSYLAREYGITASEIEKIHVKYFIQGYADWIRRDQTTVYFDNSPVESGYIKFELWSEATYYPSIDSWPSDEIHSYPDDQDGGLYKIIGQKIKVLAGFPFYSQYPWLSSRSFGGGSETGISLTLYSNIYHQERLEGVGEWG</sequence>
<dbReference type="eggNOG" id="arCOG11995">
    <property type="taxonomic scope" value="Archaea"/>
</dbReference>
<protein>
    <submittedName>
        <fullName evidence="1">Uncharacterized protein</fullName>
    </submittedName>
</protein>
<keyword evidence="2" id="KW-1185">Reference proteome</keyword>
<accession>F8AFC5</accession>
<proteinExistence type="predicted"/>
<reference evidence="1 2" key="1">
    <citation type="journal article" date="2011" name="J. Bacteriol.">
        <title>Complete genome sequence of the obligate piezophilic hyperthermophilic archaeon Pyrococcus yayanosii CH1.</title>
        <authorList>
            <person name="Jun X."/>
            <person name="Lupeng L."/>
            <person name="Minjuan X."/>
            <person name="Oger P."/>
            <person name="Fengping W."/>
            <person name="Jebbar M."/>
            <person name="Xiang X."/>
        </authorList>
    </citation>
    <scope>NUCLEOTIDE SEQUENCE [LARGE SCALE GENOMIC DNA]</scope>
    <source>
        <strain evidence="2">CH1 / JCM 16557</strain>
    </source>
</reference>
<dbReference type="EMBL" id="CP002779">
    <property type="protein sequence ID" value="AEH24959.1"/>
    <property type="molecule type" value="Genomic_DNA"/>
</dbReference>
<dbReference type="Proteomes" id="UP000008386">
    <property type="component" value="Chromosome"/>
</dbReference>
<organism evidence="1 2">
    <name type="scientific">Pyrococcus yayanosii (strain CH1 / JCM 16557)</name>
    <dbReference type="NCBI Taxonomy" id="529709"/>
    <lineage>
        <taxon>Archaea</taxon>
        <taxon>Methanobacteriati</taxon>
        <taxon>Methanobacteriota</taxon>
        <taxon>Thermococci</taxon>
        <taxon>Thermococcales</taxon>
        <taxon>Thermococcaceae</taxon>
        <taxon>Pyrococcus</taxon>
    </lineage>
</organism>
<dbReference type="KEGG" id="pya:PYCH_12870"/>
<dbReference type="AlphaFoldDB" id="F8AFC5"/>
<gene>
    <name evidence="1" type="ordered locus">PYCH_12870</name>
</gene>
<dbReference type="HOGENOM" id="CLU_910921_0_0_2"/>
<evidence type="ECO:0000313" key="2">
    <source>
        <dbReference type="Proteomes" id="UP000008386"/>
    </source>
</evidence>